<keyword evidence="7" id="KW-0496">Mitochondrion</keyword>
<dbReference type="GO" id="GO:0031966">
    <property type="term" value="C:mitochondrial membrane"/>
    <property type="evidence" value="ECO:0007669"/>
    <property type="project" value="UniProtKB-SubCell"/>
</dbReference>
<dbReference type="Pfam" id="PF00153">
    <property type="entry name" value="Mito_carr"/>
    <property type="match status" value="3"/>
</dbReference>
<dbReference type="GeneID" id="30198854"/>
<reference evidence="11 12" key="1">
    <citation type="journal article" date="2016" name="Proc. Natl. Acad. Sci. U.S.A.">
        <title>Comparative genomics of biotechnologically important yeasts.</title>
        <authorList>
            <person name="Riley R."/>
            <person name="Haridas S."/>
            <person name="Wolfe K.H."/>
            <person name="Lopes M.R."/>
            <person name="Hittinger C.T."/>
            <person name="Goeker M."/>
            <person name="Salamov A.A."/>
            <person name="Wisecaver J.H."/>
            <person name="Long T.M."/>
            <person name="Calvey C.H."/>
            <person name="Aerts A.L."/>
            <person name="Barry K.W."/>
            <person name="Choi C."/>
            <person name="Clum A."/>
            <person name="Coughlan A.Y."/>
            <person name="Deshpande S."/>
            <person name="Douglass A.P."/>
            <person name="Hanson S.J."/>
            <person name="Klenk H.-P."/>
            <person name="LaButti K.M."/>
            <person name="Lapidus A."/>
            <person name="Lindquist E.A."/>
            <person name="Lipzen A.M."/>
            <person name="Meier-Kolthoff J.P."/>
            <person name="Ohm R.A."/>
            <person name="Otillar R.P."/>
            <person name="Pangilinan J.L."/>
            <person name="Peng Y."/>
            <person name="Rokas A."/>
            <person name="Rosa C.A."/>
            <person name="Scheuner C."/>
            <person name="Sibirny A.A."/>
            <person name="Slot J.C."/>
            <person name="Stielow J.B."/>
            <person name="Sun H."/>
            <person name="Kurtzman C.P."/>
            <person name="Blackwell M."/>
            <person name="Grigoriev I.V."/>
            <person name="Jeffries T.W."/>
        </authorList>
    </citation>
    <scope>NUCLEOTIDE SEQUENCE [LARGE SCALE GENOMIC DNA]</scope>
    <source>
        <strain evidence="12">ATCC 58044 / CBS 1984 / NCYC 433 / NRRL Y-366-8</strain>
    </source>
</reference>
<dbReference type="InterPro" id="IPR050567">
    <property type="entry name" value="Mitochondrial_Carrier"/>
</dbReference>
<dbReference type="SUPFAM" id="SSF103506">
    <property type="entry name" value="Mitochondrial carrier"/>
    <property type="match status" value="1"/>
</dbReference>
<dbReference type="AlphaFoldDB" id="A0A1E3P7T7"/>
<dbReference type="InterPro" id="IPR023395">
    <property type="entry name" value="MCP_dom_sf"/>
</dbReference>
<evidence type="ECO:0000313" key="12">
    <source>
        <dbReference type="Proteomes" id="UP000094112"/>
    </source>
</evidence>
<feature type="repeat" description="Solcar" evidence="9">
    <location>
        <begin position="21"/>
        <end position="106"/>
    </location>
</feature>
<evidence type="ECO:0000256" key="9">
    <source>
        <dbReference type="PROSITE-ProRule" id="PRU00282"/>
    </source>
</evidence>
<dbReference type="InterPro" id="IPR018108">
    <property type="entry name" value="MCP_transmembrane"/>
</dbReference>
<evidence type="ECO:0000256" key="8">
    <source>
        <dbReference type="ARBA" id="ARBA00023136"/>
    </source>
</evidence>
<evidence type="ECO:0000256" key="3">
    <source>
        <dbReference type="ARBA" id="ARBA00022448"/>
    </source>
</evidence>
<dbReference type="OrthoDB" id="409586at2759"/>
<dbReference type="PANTHER" id="PTHR45624:SF51">
    <property type="entry name" value="CARRIER PROTEIN YMC2, MITOCHONDRIAL-RELATED"/>
    <property type="match status" value="1"/>
</dbReference>
<dbReference type="GO" id="GO:1990575">
    <property type="term" value="P:mitochondrial L-ornithine transmembrane transport"/>
    <property type="evidence" value="ECO:0007669"/>
    <property type="project" value="TreeGrafter"/>
</dbReference>
<dbReference type="Gene3D" id="1.50.40.10">
    <property type="entry name" value="Mitochondrial carrier domain"/>
    <property type="match status" value="1"/>
</dbReference>
<dbReference type="RefSeq" id="XP_019040635.1">
    <property type="nucleotide sequence ID" value="XM_019181608.1"/>
</dbReference>
<evidence type="ECO:0000256" key="5">
    <source>
        <dbReference type="ARBA" id="ARBA00022737"/>
    </source>
</evidence>
<protein>
    <recommendedName>
        <fullName evidence="13">Mitochondrial carrier protein</fullName>
    </recommendedName>
</protein>
<dbReference type="EMBL" id="KV454209">
    <property type="protein sequence ID" value="ODQ61428.1"/>
    <property type="molecule type" value="Genomic_DNA"/>
</dbReference>
<keyword evidence="12" id="KW-1185">Reference proteome</keyword>
<accession>A0A1E3P7T7</accession>
<feature type="repeat" description="Solcar" evidence="9">
    <location>
        <begin position="213"/>
        <end position="297"/>
    </location>
</feature>
<gene>
    <name evidence="11" type="ORF">WICANDRAFT_29469</name>
</gene>
<dbReference type="GO" id="GO:0000064">
    <property type="term" value="F:L-ornithine transmembrane transporter activity"/>
    <property type="evidence" value="ECO:0007669"/>
    <property type="project" value="TreeGrafter"/>
</dbReference>
<feature type="repeat" description="Solcar" evidence="9">
    <location>
        <begin position="117"/>
        <end position="198"/>
    </location>
</feature>
<evidence type="ECO:0000256" key="4">
    <source>
        <dbReference type="ARBA" id="ARBA00022692"/>
    </source>
</evidence>
<dbReference type="Proteomes" id="UP000094112">
    <property type="component" value="Unassembled WGS sequence"/>
</dbReference>
<comment type="subcellular location">
    <subcellularLocation>
        <location evidence="1">Mitochondrion membrane</location>
        <topology evidence="1">Multi-pass membrane protein</topology>
    </subcellularLocation>
</comment>
<evidence type="ECO:0000256" key="2">
    <source>
        <dbReference type="ARBA" id="ARBA00006375"/>
    </source>
</evidence>
<evidence type="ECO:0000256" key="6">
    <source>
        <dbReference type="ARBA" id="ARBA00022989"/>
    </source>
</evidence>
<keyword evidence="5" id="KW-0677">Repeat</keyword>
<dbReference type="STRING" id="683960.A0A1E3P7T7"/>
<keyword evidence="8 9" id="KW-0472">Membrane</keyword>
<sequence>MTEEASFPNLEDLNGQEGDKFRVVKDLFAGTVGGIAQVLVGQPFDTTKVRLQSDTTGQYKSTVDVIKKLIKNEGMLAFYKGTLTPLIGVGACVSIQFSVNEYMKRNVFSGSAHLNNSQYYLSGVASGLANSVLASPIEHVRIRLQTQLTGNLGPLDIIKKIYSNNGVSGLMRGLIPTAVREGHGMGMYFLTFEYLVKRDTLKNKIQRKEIPGWRLCLYGAAAGYAMWFTVYPADIVKSRLQTDNLTNPEYKSLKDCIGKIYKANGVGGFFKGFAPTILRAAPANAATFYAFELTMRLLG</sequence>
<evidence type="ECO:0000256" key="1">
    <source>
        <dbReference type="ARBA" id="ARBA00004225"/>
    </source>
</evidence>
<name>A0A1E3P7T7_WICAA</name>
<comment type="similarity">
    <text evidence="2 10">Belongs to the mitochondrial carrier (TC 2.A.29) family.</text>
</comment>
<proteinExistence type="inferred from homology"/>
<evidence type="ECO:0000256" key="10">
    <source>
        <dbReference type="RuleBase" id="RU000488"/>
    </source>
</evidence>
<keyword evidence="6" id="KW-1133">Transmembrane helix</keyword>
<evidence type="ECO:0000256" key="7">
    <source>
        <dbReference type="ARBA" id="ARBA00023128"/>
    </source>
</evidence>
<evidence type="ECO:0000313" key="11">
    <source>
        <dbReference type="EMBL" id="ODQ61428.1"/>
    </source>
</evidence>
<keyword evidence="4 9" id="KW-0812">Transmembrane</keyword>
<evidence type="ECO:0008006" key="13">
    <source>
        <dbReference type="Google" id="ProtNLM"/>
    </source>
</evidence>
<keyword evidence="3 10" id="KW-0813">Transport</keyword>
<organism evidence="11 12">
    <name type="scientific">Wickerhamomyces anomalus (strain ATCC 58044 / CBS 1984 / NCYC 433 / NRRL Y-366-8)</name>
    <name type="common">Yeast</name>
    <name type="synonym">Hansenula anomala</name>
    <dbReference type="NCBI Taxonomy" id="683960"/>
    <lineage>
        <taxon>Eukaryota</taxon>
        <taxon>Fungi</taxon>
        <taxon>Dikarya</taxon>
        <taxon>Ascomycota</taxon>
        <taxon>Saccharomycotina</taxon>
        <taxon>Saccharomycetes</taxon>
        <taxon>Phaffomycetales</taxon>
        <taxon>Wickerhamomycetaceae</taxon>
        <taxon>Wickerhamomyces</taxon>
    </lineage>
</organism>
<dbReference type="PROSITE" id="PS50920">
    <property type="entry name" value="SOLCAR"/>
    <property type="match status" value="3"/>
</dbReference>
<dbReference type="PANTHER" id="PTHR45624">
    <property type="entry name" value="MITOCHONDRIAL BASIC AMINO ACIDS TRANSPORTER-RELATED"/>
    <property type="match status" value="1"/>
</dbReference>